<dbReference type="EMBL" id="GL832956">
    <property type="protein sequence ID" value="EGD76063.1"/>
    <property type="molecule type" value="Genomic_DNA"/>
</dbReference>
<dbReference type="Gene3D" id="3.40.50.10190">
    <property type="entry name" value="BRCT domain"/>
    <property type="match status" value="1"/>
</dbReference>
<dbReference type="InterPro" id="IPR001357">
    <property type="entry name" value="BRCT_dom"/>
</dbReference>
<feature type="compositionally biased region" description="Low complexity" evidence="10">
    <location>
        <begin position="560"/>
        <end position="571"/>
    </location>
</feature>
<dbReference type="GeneID" id="16078834"/>
<sequence length="840" mass="88730">MTALEDAVFRVSKALECGICKDVLKQPQRTRCNHVYCKFCILKHLELSKSKCRCPLCKADLTKRGLSDCPTLETVIDKMRAAIVAIRHDADGVLSPSLFMRSPQTVKRLLTPEQRGKRTSRRQLLAAAHHDHDDQHDSSTTGVPAIADSGTRPKKAKMVASTANVNDNATAPHAPASPSTSTRTRTRTRTRIAVYDETEDTPQSPRPQQERGDGSAATTPQRRANVLALDLDSGPSMFDGDSDSDDGAATPLHDAPGAETHVYRNAHAADEQEDDTVLTQSPPRAFTSRGPTLDSCTQSPPPSQQQQQQQGNSSQHTQANGQTPATGTSATTTEAAEAAEAEAAARAKGGSDNDDGDELQVLSPLMPSCEPADSSELPRALLLSQRSNGKMTTTSSTAAAATGVAVSGGDGGADQGGGGISEHTSNVNVNVDVRVKRVAGATNKPDEICTQHQTSHHDNTTPPTGRVSLRRLPSEEAYAAQTLVVEDDEDVVDDDDDGVDGVDGDVGSGANGAMVIGHGDALSHEQEKTTRADEDVTAELNGNSNAPTPVHSQHSEAGDVQVVQQQQQQQQRGPLGDGSKATTASTSTATTASAASTVSSIKETSLAPPSRPLRACVLLLTGVPRDVEQRARAIADAMGATVLSKFDESVTHVLAALDENHLLISNTLKVMMGIASGKWIVSPAWLYACDTENRRANEEAFEMQGLASSPSESAPPVPPSSGARSSRLSSSPLLTGFTIAFAGQFESPEIQSEFRRVASLAGCTVVPLSAAVAACTTAPDTTVILVDSERVEDEVLDSLVDVPTDVVRDFYWLVDSVTAHHVHSPANYVLDTEEDTAPNL</sequence>
<evidence type="ECO:0000256" key="3">
    <source>
        <dbReference type="ARBA" id="ARBA00022737"/>
    </source>
</evidence>
<dbReference type="AlphaFoldDB" id="F2TXF4"/>
<dbReference type="InterPro" id="IPR031099">
    <property type="entry name" value="BRCA1-associated"/>
</dbReference>
<proteinExistence type="predicted"/>
<dbReference type="GO" id="GO:0000724">
    <property type="term" value="P:double-strand break repair via homologous recombination"/>
    <property type="evidence" value="ECO:0007669"/>
    <property type="project" value="TreeGrafter"/>
</dbReference>
<keyword evidence="4" id="KW-0227">DNA damage</keyword>
<dbReference type="InterPro" id="IPR001841">
    <property type="entry name" value="Znf_RING"/>
</dbReference>
<evidence type="ECO:0008006" key="15">
    <source>
        <dbReference type="Google" id="ProtNLM"/>
    </source>
</evidence>
<keyword evidence="3" id="KW-0677">Repeat</keyword>
<feature type="region of interest" description="Disordered" evidence="10">
    <location>
        <begin position="701"/>
        <end position="728"/>
    </location>
</feature>
<dbReference type="Pfam" id="PF00533">
    <property type="entry name" value="BRCT"/>
    <property type="match status" value="1"/>
</dbReference>
<feature type="compositionally biased region" description="Low complexity" evidence="10">
    <location>
        <begin position="323"/>
        <end position="342"/>
    </location>
</feature>
<evidence type="ECO:0000256" key="6">
    <source>
        <dbReference type="ARBA" id="ARBA00022833"/>
    </source>
</evidence>
<evidence type="ECO:0000256" key="9">
    <source>
        <dbReference type="PROSITE-ProRule" id="PRU00175"/>
    </source>
</evidence>
<feature type="domain" description="BRCT" evidence="12">
    <location>
        <begin position="608"/>
        <end position="703"/>
    </location>
</feature>
<feature type="compositionally biased region" description="Polar residues" evidence="10">
    <location>
        <begin position="540"/>
        <end position="552"/>
    </location>
</feature>
<comment type="subcellular location">
    <subcellularLocation>
        <location evidence="1">Nucleus</location>
    </subcellularLocation>
</comment>
<feature type="compositionally biased region" description="Low complexity" evidence="10">
    <location>
        <begin position="304"/>
        <end position="315"/>
    </location>
</feature>
<protein>
    <recommendedName>
        <fullName evidence="15">RING-type E3 ubiquitin transferase BRCA1</fullName>
    </recommendedName>
</protein>
<keyword evidence="2" id="KW-0479">Metal-binding</keyword>
<dbReference type="eggNOG" id="KOG4362">
    <property type="taxonomic scope" value="Eukaryota"/>
</dbReference>
<evidence type="ECO:0000256" key="2">
    <source>
        <dbReference type="ARBA" id="ARBA00022723"/>
    </source>
</evidence>
<dbReference type="InterPro" id="IPR013083">
    <property type="entry name" value="Znf_RING/FYVE/PHD"/>
</dbReference>
<feature type="region of interest" description="Disordered" evidence="10">
    <location>
        <begin position="105"/>
        <end position="256"/>
    </location>
</feature>
<feature type="domain" description="BRCT" evidence="12">
    <location>
        <begin position="729"/>
        <end position="830"/>
    </location>
</feature>
<evidence type="ECO:0000256" key="1">
    <source>
        <dbReference type="ARBA" id="ARBA00004123"/>
    </source>
</evidence>
<dbReference type="KEGG" id="sre:PTSG_00772"/>
<dbReference type="InterPro" id="IPR036420">
    <property type="entry name" value="BRCT_dom_sf"/>
</dbReference>
<dbReference type="GO" id="GO:0005634">
    <property type="term" value="C:nucleus"/>
    <property type="evidence" value="ECO:0007669"/>
    <property type="project" value="UniProtKB-SubCell"/>
</dbReference>
<dbReference type="InterPro" id="IPR017907">
    <property type="entry name" value="Znf_RING_CS"/>
</dbReference>
<evidence type="ECO:0000256" key="4">
    <source>
        <dbReference type="ARBA" id="ARBA00022763"/>
    </source>
</evidence>
<evidence type="ECO:0000313" key="14">
    <source>
        <dbReference type="Proteomes" id="UP000007799"/>
    </source>
</evidence>
<keyword evidence="5 9" id="KW-0863">Zinc-finger</keyword>
<keyword evidence="8" id="KW-0539">Nucleus</keyword>
<feature type="compositionally biased region" description="Low complexity" evidence="10">
    <location>
        <begin position="581"/>
        <end position="600"/>
    </location>
</feature>
<feature type="compositionally biased region" description="Acidic residues" evidence="10">
    <location>
        <begin position="486"/>
        <end position="503"/>
    </location>
</feature>
<feature type="compositionally biased region" description="Basic and acidic residues" evidence="10">
    <location>
        <begin position="128"/>
        <end position="137"/>
    </location>
</feature>
<dbReference type="PROSITE" id="PS00518">
    <property type="entry name" value="ZF_RING_1"/>
    <property type="match status" value="1"/>
</dbReference>
<dbReference type="PROSITE" id="PS50172">
    <property type="entry name" value="BRCT"/>
    <property type="match status" value="2"/>
</dbReference>
<evidence type="ECO:0000259" key="11">
    <source>
        <dbReference type="PROSITE" id="PS50089"/>
    </source>
</evidence>
<gene>
    <name evidence="13" type="ORF">PTSG_00772</name>
</gene>
<accession>F2TXF4</accession>
<reference evidence="13" key="1">
    <citation type="submission" date="2009-08" db="EMBL/GenBank/DDBJ databases">
        <title>Annotation of Salpingoeca rosetta.</title>
        <authorList>
            <consortium name="The Broad Institute Genome Sequencing Platform"/>
            <person name="Russ C."/>
            <person name="Cuomo C."/>
            <person name="Burger G."/>
            <person name="Gray M.W."/>
            <person name="Holland P.W.H."/>
            <person name="King N."/>
            <person name="Lang F.B.F."/>
            <person name="Roger A.J."/>
            <person name="Ruiz-Trillo I."/>
            <person name="Young S.K."/>
            <person name="Zeng Q."/>
            <person name="Gargeya S."/>
            <person name="Alvarado L."/>
            <person name="Berlin A."/>
            <person name="Chapman S.B."/>
            <person name="Chen Z."/>
            <person name="Freedman E."/>
            <person name="Gellesch M."/>
            <person name="Goldberg J."/>
            <person name="Griggs A."/>
            <person name="Gujja S."/>
            <person name="Heilman E."/>
            <person name="Heiman D."/>
            <person name="Howarth C."/>
            <person name="Mehta T."/>
            <person name="Neiman D."/>
            <person name="Pearson M."/>
            <person name="Roberts A."/>
            <person name="Saif S."/>
            <person name="Shea T."/>
            <person name="Shenoy N."/>
            <person name="Sisk P."/>
            <person name="Stolte C."/>
            <person name="Sykes S."/>
            <person name="White J."/>
            <person name="Yandava C."/>
            <person name="Haas B."/>
            <person name="Nusbaum C."/>
            <person name="Birren B."/>
        </authorList>
    </citation>
    <scope>NUCLEOTIDE SEQUENCE [LARGE SCALE GENOMIC DNA]</scope>
    <source>
        <strain evidence="13">ATCC 50818</strain>
    </source>
</reference>
<dbReference type="PROSITE" id="PS50089">
    <property type="entry name" value="ZF_RING_2"/>
    <property type="match status" value="1"/>
</dbReference>
<feature type="region of interest" description="Disordered" evidence="10">
    <location>
        <begin position="269"/>
        <end position="374"/>
    </location>
</feature>
<dbReference type="PANTHER" id="PTHR13763:SF0">
    <property type="entry name" value="BREAST CANCER TYPE 1 SUSCEPTIBILITY PROTEIN"/>
    <property type="match status" value="1"/>
</dbReference>
<dbReference type="GO" id="GO:0004842">
    <property type="term" value="F:ubiquitin-protein transferase activity"/>
    <property type="evidence" value="ECO:0007669"/>
    <property type="project" value="TreeGrafter"/>
</dbReference>
<feature type="domain" description="RING-type" evidence="11">
    <location>
        <begin position="17"/>
        <end position="58"/>
    </location>
</feature>
<name>F2TXF4_SALR5</name>
<evidence type="ECO:0000259" key="12">
    <source>
        <dbReference type="PROSITE" id="PS50172"/>
    </source>
</evidence>
<evidence type="ECO:0000256" key="5">
    <source>
        <dbReference type="ARBA" id="ARBA00022771"/>
    </source>
</evidence>
<dbReference type="STRING" id="946362.F2TXF4"/>
<dbReference type="Pfam" id="PF13923">
    <property type="entry name" value="zf-C3HC4_2"/>
    <property type="match status" value="1"/>
</dbReference>
<organism evidence="14">
    <name type="scientific">Salpingoeca rosetta (strain ATCC 50818 / BSB-021)</name>
    <dbReference type="NCBI Taxonomy" id="946362"/>
    <lineage>
        <taxon>Eukaryota</taxon>
        <taxon>Choanoflagellata</taxon>
        <taxon>Craspedida</taxon>
        <taxon>Salpingoecidae</taxon>
        <taxon>Salpingoeca</taxon>
    </lineage>
</organism>
<evidence type="ECO:0000313" key="13">
    <source>
        <dbReference type="EMBL" id="EGD76063.1"/>
    </source>
</evidence>
<dbReference type="SMART" id="SM00184">
    <property type="entry name" value="RING"/>
    <property type="match status" value="1"/>
</dbReference>
<feature type="compositionally biased region" description="Low complexity" evidence="10">
    <location>
        <begin position="169"/>
        <end position="183"/>
    </location>
</feature>
<dbReference type="RefSeq" id="XP_004998238.1">
    <property type="nucleotide sequence ID" value="XM_004998181.1"/>
</dbReference>
<dbReference type="SMART" id="SM00292">
    <property type="entry name" value="BRCT"/>
    <property type="match status" value="2"/>
</dbReference>
<dbReference type="Proteomes" id="UP000007799">
    <property type="component" value="Unassembled WGS sequence"/>
</dbReference>
<keyword evidence="6" id="KW-0862">Zinc</keyword>
<dbReference type="GO" id="GO:0008270">
    <property type="term" value="F:zinc ion binding"/>
    <property type="evidence" value="ECO:0007669"/>
    <property type="project" value="UniProtKB-KW"/>
</dbReference>
<dbReference type="GO" id="GO:0045944">
    <property type="term" value="P:positive regulation of transcription by RNA polymerase II"/>
    <property type="evidence" value="ECO:0007669"/>
    <property type="project" value="TreeGrafter"/>
</dbReference>
<dbReference type="SUPFAM" id="SSF52113">
    <property type="entry name" value="BRCT domain"/>
    <property type="match status" value="1"/>
</dbReference>
<keyword evidence="7" id="KW-0234">DNA repair</keyword>
<evidence type="ECO:0000256" key="8">
    <source>
        <dbReference type="ARBA" id="ARBA00023242"/>
    </source>
</evidence>
<feature type="region of interest" description="Disordered" evidence="10">
    <location>
        <begin position="539"/>
        <end position="608"/>
    </location>
</feature>
<dbReference type="SUPFAM" id="SSF57850">
    <property type="entry name" value="RING/U-box"/>
    <property type="match status" value="1"/>
</dbReference>
<keyword evidence="14" id="KW-1185">Reference proteome</keyword>
<evidence type="ECO:0000256" key="10">
    <source>
        <dbReference type="SAM" id="MobiDB-lite"/>
    </source>
</evidence>
<dbReference type="PANTHER" id="PTHR13763">
    <property type="entry name" value="BREAST CANCER TYPE 1 SUSCEPTIBILITY PROTEIN BRCA1"/>
    <property type="match status" value="1"/>
</dbReference>
<dbReference type="Gene3D" id="3.30.40.10">
    <property type="entry name" value="Zinc/RING finger domain, C3HC4 (zinc finger)"/>
    <property type="match status" value="1"/>
</dbReference>
<evidence type="ECO:0000256" key="7">
    <source>
        <dbReference type="ARBA" id="ARBA00023204"/>
    </source>
</evidence>
<dbReference type="OMA" id="WHESSTP"/>
<feature type="region of interest" description="Disordered" evidence="10">
    <location>
        <begin position="486"/>
        <end position="516"/>
    </location>
</feature>
<dbReference type="InParanoid" id="F2TXF4"/>
<dbReference type="OrthoDB" id="6105938at2759"/>